<protein>
    <submittedName>
        <fullName evidence="1">Uncharacterized protein</fullName>
    </submittedName>
</protein>
<keyword evidence="2" id="KW-1185">Reference proteome</keyword>
<dbReference type="Proteomes" id="UP000317365">
    <property type="component" value="Chromosome"/>
</dbReference>
<reference evidence="2" key="2">
    <citation type="journal article" date="2020" name="Int. J. Syst. Evol. Microbiol.">
        <title>Genomic insights into a novel species Rhodoferax aquaticus sp. nov., isolated from freshwater.</title>
        <authorList>
            <person name="Li T."/>
            <person name="Zhuo Y."/>
            <person name="Jin C.Z."/>
            <person name="Wu X."/>
            <person name="Ko S.R."/>
            <person name="Jin F.J."/>
            <person name="Ahn C.Y."/>
            <person name="Oh H.M."/>
            <person name="Lee H.G."/>
            <person name="Jin L."/>
        </authorList>
    </citation>
    <scope>NUCLEOTIDE SEQUENCE [LARGE SCALE GENOMIC DNA]</scope>
    <source>
        <strain evidence="2">Gr-4</strain>
    </source>
</reference>
<organism evidence="1 2">
    <name type="scientific">Rhodoferax aquaticus</name>
    <dbReference type="NCBI Taxonomy" id="2527691"/>
    <lineage>
        <taxon>Bacteria</taxon>
        <taxon>Pseudomonadati</taxon>
        <taxon>Pseudomonadota</taxon>
        <taxon>Betaproteobacteria</taxon>
        <taxon>Burkholderiales</taxon>
        <taxon>Comamonadaceae</taxon>
        <taxon>Rhodoferax</taxon>
    </lineage>
</organism>
<accession>A0A515ELR7</accession>
<gene>
    <name evidence="1" type="ORF">EXZ61_05160</name>
</gene>
<dbReference type="RefSeq" id="WP_142809678.1">
    <property type="nucleotide sequence ID" value="NZ_CP036282.1"/>
</dbReference>
<sequence>MKWHSVYWVVVTCMVSACSSGTNFSQHPGFASYYEQHPRRTTVADAQERLLLERHKPHVWLPAGHAGPIDFYGDYIAHGTLVSGDGKVQVQAPSQDVLNRFKADPLAVFSHRPNSSAQTAGAKVFARVDIADVALGVGPPRRFKFLSYHLVFRHSGLVAGLAWWQAWALQCMGDVDDWHQLDHYTAATVVLNESERPVALMLQQHNGVRTYVLGEGVNGQSVQVASDGRLELDVAVRSNELYPHRTGRTIRRAVGFVSSQTLPYLMELAPASGMASADVSDPAHEATYALAYLAPSDAFYSFAGYLGERRVLPGRDGPPGADYNAFPSFKPLGTQLVASYWREGNADDLARLLPVLAHDSPVVSAIQAQAAELGATLRKLGH</sequence>
<evidence type="ECO:0000313" key="1">
    <source>
        <dbReference type="EMBL" id="QDL53615.1"/>
    </source>
</evidence>
<reference evidence="2" key="1">
    <citation type="submission" date="2019-02" db="EMBL/GenBank/DDBJ databases">
        <title>Complete genome sequence of Rhodoferax sp. Gr-4.</title>
        <authorList>
            <person name="Jin L."/>
        </authorList>
    </citation>
    <scope>NUCLEOTIDE SEQUENCE [LARGE SCALE GENOMIC DNA]</scope>
    <source>
        <strain evidence="2">Gr-4</strain>
    </source>
</reference>
<name>A0A515ELR7_9BURK</name>
<proteinExistence type="predicted"/>
<dbReference type="EMBL" id="CP036282">
    <property type="protein sequence ID" value="QDL53615.1"/>
    <property type="molecule type" value="Genomic_DNA"/>
</dbReference>
<evidence type="ECO:0000313" key="2">
    <source>
        <dbReference type="Proteomes" id="UP000317365"/>
    </source>
</evidence>
<dbReference type="KEGG" id="rhg:EXZ61_05160"/>
<dbReference type="PROSITE" id="PS51257">
    <property type="entry name" value="PROKAR_LIPOPROTEIN"/>
    <property type="match status" value="1"/>
</dbReference>
<dbReference type="AlphaFoldDB" id="A0A515ELR7"/>